<keyword evidence="5" id="KW-1185">Reference proteome</keyword>
<dbReference type="InterPro" id="IPR011008">
    <property type="entry name" value="Dimeric_a/b-barrel"/>
</dbReference>
<dbReference type="SUPFAM" id="SSF54909">
    <property type="entry name" value="Dimeric alpha+beta barrel"/>
    <property type="match status" value="1"/>
</dbReference>
<protein>
    <recommendedName>
        <fullName evidence="3">YCII-related domain-containing protein</fullName>
    </recommendedName>
</protein>
<dbReference type="RefSeq" id="WP_116977908.1">
    <property type="nucleotide sequence ID" value="NZ_QPMM01000012.1"/>
</dbReference>
<keyword evidence="2" id="KW-0812">Transmembrane</keyword>
<dbReference type="AlphaFoldDB" id="A0A3E1Y4T3"/>
<accession>A0A3E1Y4T3</accession>
<evidence type="ECO:0000256" key="2">
    <source>
        <dbReference type="SAM" id="Phobius"/>
    </source>
</evidence>
<dbReference type="Pfam" id="PF03795">
    <property type="entry name" value="YCII"/>
    <property type="match status" value="1"/>
</dbReference>
<reference evidence="4 5" key="1">
    <citation type="submission" date="2018-07" db="EMBL/GenBank/DDBJ databases">
        <title>Chitinophaga K2CV101002-2 sp. nov., isolated from a monsoon evergreen broad-leaved forest soil.</title>
        <authorList>
            <person name="Lv Y."/>
        </authorList>
    </citation>
    <scope>NUCLEOTIDE SEQUENCE [LARGE SCALE GENOMIC DNA]</scope>
    <source>
        <strain evidence="4 5">GDMCC 1.1288</strain>
    </source>
</reference>
<comment type="caution">
    <text evidence="4">The sequence shown here is derived from an EMBL/GenBank/DDBJ whole genome shotgun (WGS) entry which is preliminary data.</text>
</comment>
<evidence type="ECO:0000313" key="4">
    <source>
        <dbReference type="EMBL" id="RFS19720.1"/>
    </source>
</evidence>
<comment type="similarity">
    <text evidence="1">Belongs to the YciI family.</text>
</comment>
<dbReference type="OrthoDB" id="8481699at2"/>
<dbReference type="EMBL" id="QPMM01000012">
    <property type="protein sequence ID" value="RFS19720.1"/>
    <property type="molecule type" value="Genomic_DNA"/>
</dbReference>
<dbReference type="Proteomes" id="UP000260644">
    <property type="component" value="Unassembled WGS sequence"/>
</dbReference>
<organism evidence="4 5">
    <name type="scientific">Chitinophaga silvatica</name>
    <dbReference type="NCBI Taxonomy" id="2282649"/>
    <lineage>
        <taxon>Bacteria</taxon>
        <taxon>Pseudomonadati</taxon>
        <taxon>Bacteroidota</taxon>
        <taxon>Chitinophagia</taxon>
        <taxon>Chitinophagales</taxon>
        <taxon>Chitinophagaceae</taxon>
        <taxon>Chitinophaga</taxon>
    </lineage>
</organism>
<keyword evidence="2" id="KW-1133">Transmembrane helix</keyword>
<keyword evidence="2" id="KW-0472">Membrane</keyword>
<evidence type="ECO:0000313" key="5">
    <source>
        <dbReference type="Proteomes" id="UP000260644"/>
    </source>
</evidence>
<dbReference type="Gene3D" id="3.30.70.1060">
    <property type="entry name" value="Dimeric alpha+beta barrel"/>
    <property type="match status" value="1"/>
</dbReference>
<feature type="transmembrane region" description="Helical" evidence="2">
    <location>
        <begin position="6"/>
        <end position="23"/>
    </location>
</feature>
<dbReference type="InterPro" id="IPR005545">
    <property type="entry name" value="YCII"/>
</dbReference>
<proteinExistence type="inferred from homology"/>
<name>A0A3E1Y4T3_9BACT</name>
<gene>
    <name evidence="4" type="ORF">DVR12_21725</name>
</gene>
<evidence type="ECO:0000256" key="1">
    <source>
        <dbReference type="ARBA" id="ARBA00007689"/>
    </source>
</evidence>
<sequence>MASKIIPALMLLGFVIIVMFTFHTTPIKSIASSIGSGTFSSISPTLRLKQYWMVFFKKGPAYQNGRSDSLQQAHIRNIEQLVKVGKLVVAGPFTDDGELRGIFIMDCKDSTEVISLVSKDPAVIMGKLTFEIKPWLTNGIGQ</sequence>
<evidence type="ECO:0000259" key="3">
    <source>
        <dbReference type="Pfam" id="PF03795"/>
    </source>
</evidence>
<feature type="domain" description="YCII-related" evidence="3">
    <location>
        <begin position="52"/>
        <end position="135"/>
    </location>
</feature>